<dbReference type="Gene3D" id="2.60.120.380">
    <property type="match status" value="1"/>
</dbReference>
<organism evidence="3 4">
    <name type="scientific">Hymenobacter jejuensis</name>
    <dbReference type="NCBI Taxonomy" id="2502781"/>
    <lineage>
        <taxon>Bacteria</taxon>
        <taxon>Pseudomonadati</taxon>
        <taxon>Bacteroidota</taxon>
        <taxon>Cytophagia</taxon>
        <taxon>Cytophagales</taxon>
        <taxon>Hymenobacteraceae</taxon>
        <taxon>Hymenobacter</taxon>
    </lineage>
</organism>
<evidence type="ECO:0000256" key="1">
    <source>
        <dbReference type="SAM" id="SignalP"/>
    </source>
</evidence>
<dbReference type="InterPro" id="IPR011658">
    <property type="entry name" value="PA14_dom"/>
</dbReference>
<dbReference type="EMBL" id="CP040896">
    <property type="protein sequence ID" value="QDA58604.1"/>
    <property type="molecule type" value="Genomic_DNA"/>
</dbReference>
<dbReference type="KEGG" id="hyj:FHG12_00145"/>
<protein>
    <submittedName>
        <fullName evidence="3">T9SS type A sorting domain-containing protein</fullName>
    </submittedName>
</protein>
<dbReference type="Proteomes" id="UP000305398">
    <property type="component" value="Chromosome"/>
</dbReference>
<dbReference type="NCBIfam" id="TIGR04183">
    <property type="entry name" value="Por_Secre_tail"/>
    <property type="match status" value="1"/>
</dbReference>
<keyword evidence="1" id="KW-0732">Signal</keyword>
<dbReference type="SMART" id="SM00758">
    <property type="entry name" value="PA14"/>
    <property type="match status" value="1"/>
</dbReference>
<proteinExistence type="predicted"/>
<gene>
    <name evidence="3" type="ORF">FHG12_00145</name>
</gene>
<dbReference type="PROSITE" id="PS51820">
    <property type="entry name" value="PA14"/>
    <property type="match status" value="1"/>
</dbReference>
<reference evidence="3 4" key="1">
    <citation type="submission" date="2019-06" db="EMBL/GenBank/DDBJ databases">
        <authorList>
            <person name="Srinivasan S."/>
        </authorList>
    </citation>
    <scope>NUCLEOTIDE SEQUENCE [LARGE SCALE GENOMIC DNA]</scope>
    <source>
        <strain evidence="3 4">17J68-5</strain>
    </source>
</reference>
<sequence>MFRKQLTNSTNRRTAPYMAVLLWVLLVAGVTPSSFAQPSGTSFSGPLVITKGGTYSGNWESQDSNTPAVSINTSEPVIIENSIIRSRTILIRAHQFGNDVTVRNTSGYALTPNGDNIRQGRFLDAGNFKNIRVEHCYMEQTSGIYLADYQGDHSPNQTVKILYNQAKNIDGSYRNGGQERVQFTQFVSVKGIRGVEIGWNQVINDPFNSRVEENINMYHSSGTSDSPMQFHNNFIQGAYPSNPASNTDYGGGGIMMGDGATPDLGESSGFIKAFNNQILSTANQGICVAAGHDMEIFNNRIIASGYMPNGEYVAAQGVGIYILNGSRMSTFFNNRAHDNIIGYVNRRTNGAKMRNDQYLPDAAEPSRYDLNTELPNPITRDTEANEFALWQKKLKDNNIAVGPTNGTGTQTSAPAPTLANLRPADNPSNVVNGLAYSYHEGTWSGLPDFNGQAIVKQGTVSTFDLSPRNRNDNFGFRYTGYIEVPTDGEYTFYTSSDDGSQLFIGNQLVVDNNGVHANQERGGAIGLKAGKHALTVTYFERDGGETLVVKYQGPGVDKQVVPASALFRSATATQTPNTISTPSSSTNLVVNPGFESNNAAVQSPNNWQTWGGRTGTNSDADYTETVGGTHSGTYHGSQYKTSAYEVYTYQTISNLPNGTYTLRAWTKSSGGQFARMLAKNYGGNELQATPPVTTANGINGSWSQIEIRDIQVTNGRCEIGFYSYANAGQWFFFDDVEFVSQGSSLVSASASAAFSTLADAKASTATPTGVQLYPNPAQDHVNISSSFAQAGQATVTISNTQGKQVAQFSQSVQAGTNQFSVPTQSLSAGVYVLQVQSGKQVSSQRLTITH</sequence>
<dbReference type="Pfam" id="PF18962">
    <property type="entry name" value="Por_Secre_tail"/>
    <property type="match status" value="1"/>
</dbReference>
<feature type="chain" id="PRO_5022940968" evidence="1">
    <location>
        <begin position="37"/>
        <end position="850"/>
    </location>
</feature>
<name>A0A5B7ZTU4_9BACT</name>
<dbReference type="InterPro" id="IPR026444">
    <property type="entry name" value="Secre_tail"/>
</dbReference>
<keyword evidence="4" id="KW-1185">Reference proteome</keyword>
<evidence type="ECO:0000313" key="4">
    <source>
        <dbReference type="Proteomes" id="UP000305398"/>
    </source>
</evidence>
<dbReference type="AlphaFoldDB" id="A0A5B7ZTU4"/>
<dbReference type="OrthoDB" id="901313at2"/>
<dbReference type="SUPFAM" id="SSF56988">
    <property type="entry name" value="Anthrax protective antigen"/>
    <property type="match status" value="1"/>
</dbReference>
<dbReference type="InterPro" id="IPR037524">
    <property type="entry name" value="PA14/GLEYA"/>
</dbReference>
<evidence type="ECO:0000259" key="2">
    <source>
        <dbReference type="PROSITE" id="PS51820"/>
    </source>
</evidence>
<dbReference type="Gene3D" id="2.60.120.260">
    <property type="entry name" value="Galactose-binding domain-like"/>
    <property type="match status" value="1"/>
</dbReference>
<feature type="signal peptide" evidence="1">
    <location>
        <begin position="1"/>
        <end position="36"/>
    </location>
</feature>
<dbReference type="Pfam" id="PF07691">
    <property type="entry name" value="PA14"/>
    <property type="match status" value="1"/>
</dbReference>
<feature type="domain" description="PA14" evidence="2">
    <location>
        <begin position="429"/>
        <end position="565"/>
    </location>
</feature>
<evidence type="ECO:0000313" key="3">
    <source>
        <dbReference type="EMBL" id="QDA58604.1"/>
    </source>
</evidence>
<accession>A0A5B7ZTU4</accession>